<sequence length="180" mass="21411">MDKNDIEIRLLQITDLHLDALQDFNRYQITNRVMYKKNDEYMYKDNYFIEYWDELKKEQVIQSLIKCICTGGIVVGAFKNNKLIGLANVENKFFGKYREYLELPYIHVSYEFRNYGIGRQLFHLCCEKAREKGAKKLYIGAHPSEETQIFYKSIGCTFAVEVNKEIYKREPLDIQLEFAL</sequence>
<name>A0ABT1SGR1_9FIRM</name>
<accession>A0ABT1SGR1</accession>
<protein>
    <submittedName>
        <fullName evidence="2">GNAT family N-acetyltransferase</fullName>
    </submittedName>
</protein>
<evidence type="ECO:0000313" key="3">
    <source>
        <dbReference type="Proteomes" id="UP001524478"/>
    </source>
</evidence>
<keyword evidence="3" id="KW-1185">Reference proteome</keyword>
<evidence type="ECO:0000259" key="1">
    <source>
        <dbReference type="PROSITE" id="PS51186"/>
    </source>
</evidence>
<feature type="domain" description="N-acetyltransferase" evidence="1">
    <location>
        <begin position="8"/>
        <end position="173"/>
    </location>
</feature>
<dbReference type="EMBL" id="JANGAC010000018">
    <property type="protein sequence ID" value="MCQ4925112.1"/>
    <property type="molecule type" value="Genomic_DNA"/>
</dbReference>
<dbReference type="PROSITE" id="PS51186">
    <property type="entry name" value="GNAT"/>
    <property type="match status" value="1"/>
</dbReference>
<gene>
    <name evidence="2" type="ORF">NE686_18565</name>
</gene>
<dbReference type="Pfam" id="PF00583">
    <property type="entry name" value="Acetyltransf_1"/>
    <property type="match status" value="1"/>
</dbReference>
<evidence type="ECO:0000313" key="2">
    <source>
        <dbReference type="EMBL" id="MCQ4925112.1"/>
    </source>
</evidence>
<dbReference type="Proteomes" id="UP001524478">
    <property type="component" value="Unassembled WGS sequence"/>
</dbReference>
<reference evidence="2 3" key="1">
    <citation type="submission" date="2022-06" db="EMBL/GenBank/DDBJ databases">
        <title>Isolation of gut microbiota from human fecal samples.</title>
        <authorList>
            <person name="Pamer E.G."/>
            <person name="Barat B."/>
            <person name="Waligurski E."/>
            <person name="Medina S."/>
            <person name="Paddock L."/>
            <person name="Mostad J."/>
        </authorList>
    </citation>
    <scope>NUCLEOTIDE SEQUENCE [LARGE SCALE GENOMIC DNA]</scope>
    <source>
        <strain evidence="2 3">DFI.7.95</strain>
    </source>
</reference>
<dbReference type="CDD" id="cd04301">
    <property type="entry name" value="NAT_SF"/>
    <property type="match status" value="1"/>
</dbReference>
<dbReference type="InterPro" id="IPR000182">
    <property type="entry name" value="GNAT_dom"/>
</dbReference>
<proteinExistence type="predicted"/>
<comment type="caution">
    <text evidence="2">The sequence shown here is derived from an EMBL/GenBank/DDBJ whole genome shotgun (WGS) entry which is preliminary data.</text>
</comment>
<organism evidence="2 3">
    <name type="scientific">Tissierella carlieri</name>
    <dbReference type="NCBI Taxonomy" id="689904"/>
    <lineage>
        <taxon>Bacteria</taxon>
        <taxon>Bacillati</taxon>
        <taxon>Bacillota</taxon>
        <taxon>Tissierellia</taxon>
        <taxon>Tissierellales</taxon>
        <taxon>Tissierellaceae</taxon>
        <taxon>Tissierella</taxon>
    </lineage>
</organism>
<dbReference type="RefSeq" id="WP_216561719.1">
    <property type="nucleotide sequence ID" value="NZ_JAHLOH010000048.1"/>
</dbReference>